<evidence type="ECO:0000256" key="1">
    <source>
        <dbReference type="SAM" id="MobiDB-lite"/>
    </source>
</evidence>
<feature type="region of interest" description="Disordered" evidence="1">
    <location>
        <begin position="163"/>
        <end position="187"/>
    </location>
</feature>
<comment type="caution">
    <text evidence="2">The sequence shown here is derived from an EMBL/GenBank/DDBJ whole genome shotgun (WGS) entry which is preliminary data.</text>
</comment>
<organism evidence="2 3">
    <name type="scientific">Penicillium desertorum</name>
    <dbReference type="NCBI Taxonomy" id="1303715"/>
    <lineage>
        <taxon>Eukaryota</taxon>
        <taxon>Fungi</taxon>
        <taxon>Dikarya</taxon>
        <taxon>Ascomycota</taxon>
        <taxon>Pezizomycotina</taxon>
        <taxon>Eurotiomycetes</taxon>
        <taxon>Eurotiomycetidae</taxon>
        <taxon>Eurotiales</taxon>
        <taxon>Aspergillaceae</taxon>
        <taxon>Penicillium</taxon>
    </lineage>
</organism>
<protein>
    <submittedName>
        <fullName evidence="2">Uncharacterized protein</fullName>
    </submittedName>
</protein>
<dbReference type="EMBL" id="JAPWDO010000010">
    <property type="protein sequence ID" value="KAJ5454965.1"/>
    <property type="molecule type" value="Genomic_DNA"/>
</dbReference>
<name>A0A9W9WDB1_9EURO</name>
<dbReference type="Proteomes" id="UP001147760">
    <property type="component" value="Unassembled WGS sequence"/>
</dbReference>
<gene>
    <name evidence="2" type="ORF">N7530_012734</name>
</gene>
<reference evidence="2" key="1">
    <citation type="submission" date="2022-12" db="EMBL/GenBank/DDBJ databases">
        <authorList>
            <person name="Petersen C."/>
        </authorList>
    </citation>
    <scope>NUCLEOTIDE SEQUENCE</scope>
    <source>
        <strain evidence="2">IBT 17660</strain>
    </source>
</reference>
<accession>A0A9W9WDB1</accession>
<sequence>MGILQNPGSRENPGRFSSQLRDALASKLHKPFDLWSIPESVAIQEEDCPYDMETQSYAGESHVPMDEDTGDGAEGDWAMETQSVADDGPEAVHSGEADAPVSIGKCVRCLKDLDRRARYVEIQLDEQNRWNDEIVRGMETIQGAFQEISALKEEVSMLKDQLNSLSKDSPGTGRRPGRPPQACGGIREGKARNESFMIYQHPSGPGLRSTLLGSIATRESADTKRH</sequence>
<reference evidence="2" key="2">
    <citation type="journal article" date="2023" name="IMA Fungus">
        <title>Comparative genomic study of the Penicillium genus elucidates a diverse pangenome and 15 lateral gene transfer events.</title>
        <authorList>
            <person name="Petersen C."/>
            <person name="Sorensen T."/>
            <person name="Nielsen M.R."/>
            <person name="Sondergaard T.E."/>
            <person name="Sorensen J.L."/>
            <person name="Fitzpatrick D.A."/>
            <person name="Frisvad J.C."/>
            <person name="Nielsen K.L."/>
        </authorList>
    </citation>
    <scope>NUCLEOTIDE SEQUENCE</scope>
    <source>
        <strain evidence="2">IBT 17660</strain>
    </source>
</reference>
<keyword evidence="3" id="KW-1185">Reference proteome</keyword>
<evidence type="ECO:0000313" key="3">
    <source>
        <dbReference type="Proteomes" id="UP001147760"/>
    </source>
</evidence>
<evidence type="ECO:0000313" key="2">
    <source>
        <dbReference type="EMBL" id="KAJ5454965.1"/>
    </source>
</evidence>
<proteinExistence type="predicted"/>
<dbReference type="OrthoDB" id="4332586at2759"/>
<dbReference type="AlphaFoldDB" id="A0A9W9WDB1"/>